<proteinExistence type="predicted"/>
<dbReference type="Proteomes" id="UP001497453">
    <property type="component" value="Chromosome 1"/>
</dbReference>
<sequence>MSGPERIASHMRTLLQELSSPVLDRQLSLLFPGDMRSWIAQQRSYAFECTRLLNHLHNTTAPVYRLPTEALVNIFAIAITLPGSYTRELVLLTHVCHWWRDVALGASTLWTRIDPTCYCRLFLERSGNAPLSLDWYQEDIFSRVVTTIQPHILRFTSIKLTCRMKALKTFLGLLERYPPPMLQAVYLTCCGGYQIPEEPSIAFPTHGGSLGFSLASLTLIGLFICWESPIYDKLKHLHLIAESAIQPVPSMNVLLDVLERSPDLVTFRMLWRGPSLATLATTYLEPRHTVELARCRSIELQFPGIADVAHLLAHLRLPEFTHITISHINSTPIRDELLNILPRNPDLKPSNAVTQLQLRCANSDDVYNVSASGNGDHTGSPLSLRRVPSSTFHTKDPLMPLKQSIGEPPLLIFLNSKRWRWEIVRQNSGMHGDGASAINPTPITFWTPSCTLSTTTLCSSPHSKNWCLEDVSSRMTA</sequence>
<protein>
    <recommendedName>
        <fullName evidence="1">F-box domain-containing protein</fullName>
    </recommendedName>
</protein>
<dbReference type="Pfam" id="PF12937">
    <property type="entry name" value="F-box-like"/>
    <property type="match status" value="1"/>
</dbReference>
<feature type="domain" description="F-box" evidence="1">
    <location>
        <begin position="65"/>
        <end position="114"/>
    </location>
</feature>
<accession>A0ABP1CK00</accession>
<gene>
    <name evidence="2" type="ORF">GFSPODELE1_LOCUS572</name>
</gene>
<keyword evidence="3" id="KW-1185">Reference proteome</keyword>
<dbReference type="InterPro" id="IPR001810">
    <property type="entry name" value="F-box_dom"/>
</dbReference>
<organism evidence="2 3">
    <name type="scientific">Somion occarium</name>
    <dbReference type="NCBI Taxonomy" id="3059160"/>
    <lineage>
        <taxon>Eukaryota</taxon>
        <taxon>Fungi</taxon>
        <taxon>Dikarya</taxon>
        <taxon>Basidiomycota</taxon>
        <taxon>Agaricomycotina</taxon>
        <taxon>Agaricomycetes</taxon>
        <taxon>Polyporales</taxon>
        <taxon>Cerrenaceae</taxon>
        <taxon>Somion</taxon>
    </lineage>
</organism>
<dbReference type="Gene3D" id="1.20.1280.50">
    <property type="match status" value="1"/>
</dbReference>
<evidence type="ECO:0000259" key="1">
    <source>
        <dbReference type="Pfam" id="PF12937"/>
    </source>
</evidence>
<evidence type="ECO:0000313" key="3">
    <source>
        <dbReference type="Proteomes" id="UP001497453"/>
    </source>
</evidence>
<reference evidence="3" key="1">
    <citation type="submission" date="2024-04" db="EMBL/GenBank/DDBJ databases">
        <authorList>
            <person name="Shaw F."/>
            <person name="Minotto A."/>
        </authorList>
    </citation>
    <scope>NUCLEOTIDE SEQUENCE [LARGE SCALE GENOMIC DNA]</scope>
</reference>
<name>A0ABP1CK00_9APHY</name>
<dbReference type="EMBL" id="OZ037944">
    <property type="protein sequence ID" value="CAL1695053.1"/>
    <property type="molecule type" value="Genomic_DNA"/>
</dbReference>
<evidence type="ECO:0000313" key="2">
    <source>
        <dbReference type="EMBL" id="CAL1695053.1"/>
    </source>
</evidence>